<evidence type="ECO:0000256" key="3">
    <source>
        <dbReference type="ARBA" id="ARBA00022723"/>
    </source>
</evidence>
<dbReference type="PANTHER" id="PTHR24305:SF232">
    <property type="entry name" value="P450, PUTATIVE (EUROFUNG)-RELATED"/>
    <property type="match status" value="1"/>
</dbReference>
<dbReference type="InterPro" id="IPR050121">
    <property type="entry name" value="Cytochrome_P450_monoxygenase"/>
</dbReference>
<feature type="binding site" description="axial binding residue" evidence="7">
    <location>
        <position position="464"/>
    </location>
    <ligand>
        <name>heme</name>
        <dbReference type="ChEBI" id="CHEBI:30413"/>
    </ligand>
    <ligandPart>
        <name>Fe</name>
        <dbReference type="ChEBI" id="CHEBI:18248"/>
    </ligandPart>
</feature>
<dbReference type="PRINTS" id="PR00385">
    <property type="entry name" value="P450"/>
</dbReference>
<comment type="cofactor">
    <cofactor evidence="1 7">
        <name>heme</name>
        <dbReference type="ChEBI" id="CHEBI:30413"/>
    </cofactor>
</comment>
<dbReference type="InterPro" id="IPR001128">
    <property type="entry name" value="Cyt_P450"/>
</dbReference>
<accession>A0A5N7CDW5</accession>
<evidence type="ECO:0000256" key="1">
    <source>
        <dbReference type="ARBA" id="ARBA00001971"/>
    </source>
</evidence>
<evidence type="ECO:0000256" key="4">
    <source>
        <dbReference type="ARBA" id="ARBA00023002"/>
    </source>
</evidence>
<dbReference type="Gene3D" id="1.10.630.10">
    <property type="entry name" value="Cytochrome P450"/>
    <property type="match status" value="1"/>
</dbReference>
<dbReference type="InterPro" id="IPR002401">
    <property type="entry name" value="Cyt_P450_E_grp-I"/>
</dbReference>
<dbReference type="InterPro" id="IPR017972">
    <property type="entry name" value="Cyt_P450_CS"/>
</dbReference>
<evidence type="ECO:0000256" key="7">
    <source>
        <dbReference type="PIRSR" id="PIRSR602401-1"/>
    </source>
</evidence>
<evidence type="ECO:0000256" key="2">
    <source>
        <dbReference type="ARBA" id="ARBA00010617"/>
    </source>
</evidence>
<dbReference type="Pfam" id="PF00067">
    <property type="entry name" value="p450"/>
    <property type="match status" value="1"/>
</dbReference>
<comment type="similarity">
    <text evidence="2 8">Belongs to the cytochrome P450 family.</text>
</comment>
<feature type="transmembrane region" description="Helical" evidence="9">
    <location>
        <begin position="14"/>
        <end position="34"/>
    </location>
</feature>
<gene>
    <name evidence="10" type="ORF">BDV23DRAFT_181748</name>
</gene>
<dbReference type="GO" id="GO:0005506">
    <property type="term" value="F:iron ion binding"/>
    <property type="evidence" value="ECO:0007669"/>
    <property type="project" value="InterPro"/>
</dbReference>
<keyword evidence="3 7" id="KW-0479">Metal-binding</keyword>
<evidence type="ECO:0000256" key="5">
    <source>
        <dbReference type="ARBA" id="ARBA00023004"/>
    </source>
</evidence>
<name>A0A5N7CDW5_PETAA</name>
<protein>
    <submittedName>
        <fullName evidence="10">Cytochrome P450</fullName>
    </submittedName>
</protein>
<dbReference type="GO" id="GO:0004497">
    <property type="term" value="F:monooxygenase activity"/>
    <property type="evidence" value="ECO:0007669"/>
    <property type="project" value="UniProtKB-KW"/>
</dbReference>
<dbReference type="InterPro" id="IPR036396">
    <property type="entry name" value="Cyt_P450_sf"/>
</dbReference>
<dbReference type="PANTHER" id="PTHR24305">
    <property type="entry name" value="CYTOCHROME P450"/>
    <property type="match status" value="1"/>
</dbReference>
<dbReference type="EMBL" id="ML735238">
    <property type="protein sequence ID" value="KAE8392346.1"/>
    <property type="molecule type" value="Genomic_DNA"/>
</dbReference>
<keyword evidence="6 8" id="KW-0503">Monooxygenase</keyword>
<keyword evidence="9" id="KW-0812">Transmembrane</keyword>
<evidence type="ECO:0000313" key="10">
    <source>
        <dbReference type="EMBL" id="KAE8392346.1"/>
    </source>
</evidence>
<evidence type="ECO:0000256" key="6">
    <source>
        <dbReference type="ARBA" id="ARBA00023033"/>
    </source>
</evidence>
<dbReference type="AlphaFoldDB" id="A0A5N7CDW5"/>
<dbReference type="SUPFAM" id="SSF48264">
    <property type="entry name" value="Cytochrome P450"/>
    <property type="match status" value="1"/>
</dbReference>
<dbReference type="GO" id="GO:0016705">
    <property type="term" value="F:oxidoreductase activity, acting on paired donors, with incorporation or reduction of molecular oxygen"/>
    <property type="evidence" value="ECO:0007669"/>
    <property type="project" value="InterPro"/>
</dbReference>
<dbReference type="OrthoDB" id="184880at2759"/>
<keyword evidence="9" id="KW-1133">Transmembrane helix</keyword>
<keyword evidence="4 8" id="KW-0560">Oxidoreductase</keyword>
<keyword evidence="5 7" id="KW-0408">Iron</keyword>
<evidence type="ECO:0000256" key="9">
    <source>
        <dbReference type="SAM" id="Phobius"/>
    </source>
</evidence>
<organism evidence="10">
    <name type="scientific">Petromyces alliaceus</name>
    <name type="common">Aspergillus alliaceus</name>
    <dbReference type="NCBI Taxonomy" id="209559"/>
    <lineage>
        <taxon>Eukaryota</taxon>
        <taxon>Fungi</taxon>
        <taxon>Dikarya</taxon>
        <taxon>Ascomycota</taxon>
        <taxon>Pezizomycotina</taxon>
        <taxon>Eurotiomycetes</taxon>
        <taxon>Eurotiomycetidae</taxon>
        <taxon>Eurotiales</taxon>
        <taxon>Aspergillaceae</taxon>
        <taxon>Aspergillus</taxon>
        <taxon>Aspergillus subgen. Circumdati</taxon>
    </lineage>
</organism>
<reference evidence="10" key="1">
    <citation type="submission" date="2019-04" db="EMBL/GenBank/DDBJ databases">
        <title>Friends and foes A comparative genomics studyof 23 Aspergillus species from section Flavi.</title>
        <authorList>
            <consortium name="DOE Joint Genome Institute"/>
            <person name="Kjaerbolling I."/>
            <person name="Vesth T."/>
            <person name="Frisvad J.C."/>
            <person name="Nybo J.L."/>
            <person name="Theobald S."/>
            <person name="Kildgaard S."/>
            <person name="Isbrandt T."/>
            <person name="Kuo A."/>
            <person name="Sato A."/>
            <person name="Lyhne E.K."/>
            <person name="Kogle M.E."/>
            <person name="Wiebenga A."/>
            <person name="Kun R.S."/>
            <person name="Lubbers R.J."/>
            <person name="Makela M.R."/>
            <person name="Barry K."/>
            <person name="Chovatia M."/>
            <person name="Clum A."/>
            <person name="Daum C."/>
            <person name="Haridas S."/>
            <person name="He G."/>
            <person name="LaButti K."/>
            <person name="Lipzen A."/>
            <person name="Mondo S."/>
            <person name="Riley R."/>
            <person name="Salamov A."/>
            <person name="Simmons B.A."/>
            <person name="Magnuson J.K."/>
            <person name="Henrissat B."/>
            <person name="Mortensen U.H."/>
            <person name="Larsen T.O."/>
            <person name="Devries R.P."/>
            <person name="Grigoriev I.V."/>
            <person name="Machida M."/>
            <person name="Baker S.E."/>
            <person name="Andersen M.R."/>
        </authorList>
    </citation>
    <scope>NUCLEOTIDE SEQUENCE [LARGE SCALE GENOMIC DNA]</scope>
    <source>
        <strain evidence="10">IBT 14317</strain>
    </source>
</reference>
<dbReference type="PRINTS" id="PR00463">
    <property type="entry name" value="EP450I"/>
</dbReference>
<sequence>MAVREVWHAISQPLGLLGIVGIVFITFVVYLIIYSHTAGLHHIPGPFLARYTNLHAWLHAQWYWGTNVCYLRRLHSTYGDVVRVGPRRVSVSNPDAIQAIYGMKASLNKSELIRAAQPLGKGPENLFSVRDSKIHGRMRRAVANAYSVSTIVQYEPRIDDTLGALFKVLEGEDPETNIGRWVHYYVYDVAGNMTYAQPLGYLEQRRDALGLIKQTKMLHRYINCTMPMPILHDVASFVVRLFKAHSYTIFYLLSRRKVQERLDSSTDSTKNRSSNNETSSKPDILAHFVASREKYPDWMTEDQIVNHCMVNVVAGVGTSTTSINNALKYLVAHPEAQEKLYQELQAANVSSPVSWRETQALPYLEGLVREGIRLRDASSFNPNGRNVGPEGLELPGGVYLPPGTVVGMKPSVASVQTRTFGEQPYEFWPERWCRRDGERGEEYAERRSKMDAGDMSFSAGTRGCIGKGIALMQIYKFLATLVSQYKLLPATRCDHPESNYEFFCILQRRESV</sequence>
<dbReference type="GO" id="GO:0020037">
    <property type="term" value="F:heme binding"/>
    <property type="evidence" value="ECO:0007669"/>
    <property type="project" value="InterPro"/>
</dbReference>
<dbReference type="PROSITE" id="PS00086">
    <property type="entry name" value="CYTOCHROME_P450"/>
    <property type="match status" value="1"/>
</dbReference>
<keyword evidence="9" id="KW-0472">Membrane</keyword>
<dbReference type="Proteomes" id="UP000326877">
    <property type="component" value="Unassembled WGS sequence"/>
</dbReference>
<evidence type="ECO:0000256" key="8">
    <source>
        <dbReference type="RuleBase" id="RU000461"/>
    </source>
</evidence>
<proteinExistence type="inferred from homology"/>
<keyword evidence="7 8" id="KW-0349">Heme</keyword>